<feature type="domain" description="Phospholipid/glycerol acyltransferase" evidence="4">
    <location>
        <begin position="31"/>
        <end position="143"/>
    </location>
</feature>
<dbReference type="PANTHER" id="PTHR10434">
    <property type="entry name" value="1-ACYL-SN-GLYCEROL-3-PHOSPHATE ACYLTRANSFERASE"/>
    <property type="match status" value="1"/>
</dbReference>
<sequence>MLIKSSLFDLAFRLSGWKLVGDVPTHLPKSLIIVCPHATWKDFPIGLGARSMMNMPINFWGKKELFDGPFGGMFSWLGGYPVDRAKNNNLVGAIVDIYHSKESFHAVLAPEGTRKDVAALKTGFYYIAVQANVPIIMIGFDYVNKEIRIREPFTPTGDFEKDKLVIAEYYQSVPGVQKTWIANYLVDRV</sequence>
<comment type="pathway">
    <text evidence="1">Lipid metabolism.</text>
</comment>
<gene>
    <name evidence="5" type="ORF">U0R10_04315</name>
</gene>
<evidence type="ECO:0000313" key="5">
    <source>
        <dbReference type="EMBL" id="MFD3393836.1"/>
    </source>
</evidence>
<evidence type="ECO:0000259" key="4">
    <source>
        <dbReference type="SMART" id="SM00563"/>
    </source>
</evidence>
<evidence type="ECO:0000256" key="1">
    <source>
        <dbReference type="ARBA" id="ARBA00005189"/>
    </source>
</evidence>
<dbReference type="Proteomes" id="UP001598138">
    <property type="component" value="Unassembled WGS sequence"/>
</dbReference>
<dbReference type="EMBL" id="JBBKXZ010000001">
    <property type="protein sequence ID" value="MFD3393836.1"/>
    <property type="molecule type" value="Genomic_DNA"/>
</dbReference>
<dbReference type="GO" id="GO:0016746">
    <property type="term" value="F:acyltransferase activity"/>
    <property type="evidence" value="ECO:0007669"/>
    <property type="project" value="UniProtKB-KW"/>
</dbReference>
<accession>A0ABW6DAP6</accession>
<dbReference type="Pfam" id="PF01553">
    <property type="entry name" value="Acyltransferase"/>
    <property type="match status" value="1"/>
</dbReference>
<name>A0ABW6DAP6_9BACT</name>
<organism evidence="5 6">
    <name type="scientific">Aquirufa avitistagni</name>
    <dbReference type="NCBI Taxonomy" id="3104728"/>
    <lineage>
        <taxon>Bacteria</taxon>
        <taxon>Pseudomonadati</taxon>
        <taxon>Bacteroidota</taxon>
        <taxon>Cytophagia</taxon>
        <taxon>Cytophagales</taxon>
        <taxon>Flectobacillaceae</taxon>
        <taxon>Aquirufa</taxon>
    </lineage>
</organism>
<evidence type="ECO:0000256" key="2">
    <source>
        <dbReference type="ARBA" id="ARBA00022679"/>
    </source>
</evidence>
<dbReference type="InterPro" id="IPR002123">
    <property type="entry name" value="Plipid/glycerol_acylTrfase"/>
</dbReference>
<dbReference type="PANTHER" id="PTHR10434:SF9">
    <property type="entry name" value="PHOSPHOLIPID_GLYCEROL ACYLTRANSFERASE DOMAIN-CONTAINING PROTEIN"/>
    <property type="match status" value="1"/>
</dbReference>
<reference evidence="5 6" key="1">
    <citation type="submission" date="2024-03" db="EMBL/GenBank/DDBJ databases">
        <title>Aquirufa genome sequencing.</title>
        <authorList>
            <person name="Pitt A."/>
            <person name="Hahn M.W."/>
        </authorList>
    </citation>
    <scope>NUCLEOTIDE SEQUENCE [LARGE SCALE GENOMIC DNA]</scope>
    <source>
        <strain evidence="5 6">OSTEICH-129V</strain>
    </source>
</reference>
<keyword evidence="3 5" id="KW-0012">Acyltransferase</keyword>
<protein>
    <submittedName>
        <fullName evidence="5">1-acyl-sn-glycerol-3-phosphate acyltransferase</fullName>
    </submittedName>
</protein>
<dbReference type="SMART" id="SM00563">
    <property type="entry name" value="PlsC"/>
    <property type="match status" value="1"/>
</dbReference>
<dbReference type="RefSeq" id="WP_377982717.1">
    <property type="nucleotide sequence ID" value="NZ_JBBKXZ010000001.1"/>
</dbReference>
<evidence type="ECO:0000313" key="6">
    <source>
        <dbReference type="Proteomes" id="UP001598138"/>
    </source>
</evidence>
<proteinExistence type="predicted"/>
<evidence type="ECO:0000256" key="3">
    <source>
        <dbReference type="ARBA" id="ARBA00023315"/>
    </source>
</evidence>
<keyword evidence="6" id="KW-1185">Reference proteome</keyword>
<comment type="caution">
    <text evidence="5">The sequence shown here is derived from an EMBL/GenBank/DDBJ whole genome shotgun (WGS) entry which is preliminary data.</text>
</comment>
<keyword evidence="2" id="KW-0808">Transferase</keyword>
<dbReference type="SUPFAM" id="SSF69593">
    <property type="entry name" value="Glycerol-3-phosphate (1)-acyltransferase"/>
    <property type="match status" value="1"/>
</dbReference>